<keyword evidence="3" id="KW-1185">Reference proteome</keyword>
<evidence type="ECO:0000313" key="2">
    <source>
        <dbReference type="EMBL" id="KAG6624227.1"/>
    </source>
</evidence>
<keyword evidence="1" id="KW-0472">Membrane</keyword>
<name>A0A8T1N5D5_CARIL</name>
<organism evidence="2 3">
    <name type="scientific">Carya illinoinensis</name>
    <name type="common">Pecan</name>
    <dbReference type="NCBI Taxonomy" id="32201"/>
    <lineage>
        <taxon>Eukaryota</taxon>
        <taxon>Viridiplantae</taxon>
        <taxon>Streptophyta</taxon>
        <taxon>Embryophyta</taxon>
        <taxon>Tracheophyta</taxon>
        <taxon>Spermatophyta</taxon>
        <taxon>Magnoliopsida</taxon>
        <taxon>eudicotyledons</taxon>
        <taxon>Gunneridae</taxon>
        <taxon>Pentapetalae</taxon>
        <taxon>rosids</taxon>
        <taxon>fabids</taxon>
        <taxon>Fagales</taxon>
        <taxon>Juglandaceae</taxon>
        <taxon>Carya</taxon>
    </lineage>
</organism>
<dbReference type="Proteomes" id="UP000811609">
    <property type="component" value="Chromosome 16"/>
</dbReference>
<dbReference type="AlphaFoldDB" id="A0A8T1N5D5"/>
<sequence length="62" mass="7580">MNLRIYLTHLIDCIHAIDLFFFLFYIRFFLNDKLCHASFFQKSKTCQNFSLKMVLFTLHHSF</sequence>
<keyword evidence="1" id="KW-1133">Transmembrane helix</keyword>
<protein>
    <submittedName>
        <fullName evidence="2">Uncharacterized protein</fullName>
    </submittedName>
</protein>
<feature type="transmembrane region" description="Helical" evidence="1">
    <location>
        <begin position="6"/>
        <end position="26"/>
    </location>
</feature>
<reference evidence="2" key="1">
    <citation type="submission" date="2020-12" db="EMBL/GenBank/DDBJ databases">
        <title>WGS assembly of Carya illinoinensis cv. Pawnee.</title>
        <authorList>
            <person name="Platts A."/>
            <person name="Shu S."/>
            <person name="Wright S."/>
            <person name="Barry K."/>
            <person name="Edger P."/>
            <person name="Pires J.C."/>
            <person name="Schmutz J."/>
        </authorList>
    </citation>
    <scope>NUCLEOTIDE SEQUENCE</scope>
    <source>
        <tissue evidence="2">Leaf</tissue>
    </source>
</reference>
<proteinExistence type="predicted"/>
<evidence type="ECO:0000313" key="3">
    <source>
        <dbReference type="Proteomes" id="UP000811609"/>
    </source>
</evidence>
<keyword evidence="1" id="KW-0812">Transmembrane</keyword>
<gene>
    <name evidence="2" type="ORF">CIPAW_16G011500</name>
</gene>
<comment type="caution">
    <text evidence="2">The sequence shown here is derived from an EMBL/GenBank/DDBJ whole genome shotgun (WGS) entry which is preliminary data.</text>
</comment>
<evidence type="ECO:0000256" key="1">
    <source>
        <dbReference type="SAM" id="Phobius"/>
    </source>
</evidence>
<dbReference type="EMBL" id="CM031824">
    <property type="protein sequence ID" value="KAG6624227.1"/>
    <property type="molecule type" value="Genomic_DNA"/>
</dbReference>
<accession>A0A8T1N5D5</accession>